<organism evidence="2 3">
    <name type="scientific">Rivibacter subsaxonicus</name>
    <dbReference type="NCBI Taxonomy" id="457575"/>
    <lineage>
        <taxon>Bacteria</taxon>
        <taxon>Pseudomonadati</taxon>
        <taxon>Pseudomonadota</taxon>
        <taxon>Betaproteobacteria</taxon>
        <taxon>Burkholderiales</taxon>
        <taxon>Rivibacter</taxon>
    </lineage>
</organism>
<dbReference type="InterPro" id="IPR001173">
    <property type="entry name" value="Glyco_trans_2-like"/>
</dbReference>
<evidence type="ECO:0000259" key="1">
    <source>
        <dbReference type="Pfam" id="PF00535"/>
    </source>
</evidence>
<reference evidence="2 3" key="1">
    <citation type="submission" date="2019-02" db="EMBL/GenBank/DDBJ databases">
        <title>Genomic Encyclopedia of Type Strains, Phase IV (KMG-IV): sequencing the most valuable type-strain genomes for metagenomic binning, comparative biology and taxonomic classification.</title>
        <authorList>
            <person name="Goeker M."/>
        </authorList>
    </citation>
    <scope>NUCLEOTIDE SEQUENCE [LARGE SCALE GENOMIC DNA]</scope>
    <source>
        <strain evidence="2 3">DSM 19570</strain>
    </source>
</reference>
<dbReference type="InterPro" id="IPR029044">
    <property type="entry name" value="Nucleotide-diphossugar_trans"/>
</dbReference>
<protein>
    <submittedName>
        <fullName evidence="2">Glycosyl transferase family 2</fullName>
    </submittedName>
</protein>
<dbReference type="Gene3D" id="3.90.550.10">
    <property type="entry name" value="Spore Coat Polysaccharide Biosynthesis Protein SpsA, Chain A"/>
    <property type="match status" value="1"/>
</dbReference>
<dbReference type="SUPFAM" id="SSF53448">
    <property type="entry name" value="Nucleotide-diphospho-sugar transferases"/>
    <property type="match status" value="1"/>
</dbReference>
<gene>
    <name evidence="2" type="ORF">EV670_0427</name>
</gene>
<comment type="caution">
    <text evidence="2">The sequence shown here is derived from an EMBL/GenBank/DDBJ whole genome shotgun (WGS) entry which is preliminary data.</text>
</comment>
<accession>A0A4Q7VZR3</accession>
<evidence type="ECO:0000313" key="2">
    <source>
        <dbReference type="EMBL" id="RZU02404.1"/>
    </source>
</evidence>
<dbReference type="Pfam" id="PF00535">
    <property type="entry name" value="Glycos_transf_2"/>
    <property type="match status" value="1"/>
</dbReference>
<dbReference type="Proteomes" id="UP000293671">
    <property type="component" value="Unassembled WGS sequence"/>
</dbReference>
<keyword evidence="3" id="KW-1185">Reference proteome</keyword>
<dbReference type="GO" id="GO:0016740">
    <property type="term" value="F:transferase activity"/>
    <property type="evidence" value="ECO:0007669"/>
    <property type="project" value="UniProtKB-KW"/>
</dbReference>
<sequence length="312" mass="34680">MSPTPTSSQLEARLPSVTVVIVSDERSVDRSWQNETKAIEAFATQDYRGAIDILLVDSERHRCGFPAQLLAEHPRLAVDFLVAESSSALKNLGVAKARGELVAVFEADCVPLPDCLSRLVATLLQYPHISGVSARTVYRGADRSSLRRCLGFMGRGQQQIDRLGEVPFVSSDAQLVRTEVARQFPLQELPSPFISAQRRNVALREAGHRLMYDPQAINIHEFDGVGFELEYRRQKGFQAMERQSSKSLSKVLPLAARNSRRLLGHLRSSGHRELKPLDTPLALTLSLLLPVLEIGGMLDSLRGRDTTGQRFR</sequence>
<name>A0A4Q7VZR3_9BURK</name>
<feature type="domain" description="Glycosyltransferase 2-like" evidence="1">
    <location>
        <begin position="39"/>
        <end position="182"/>
    </location>
</feature>
<dbReference type="AlphaFoldDB" id="A0A4Q7VZR3"/>
<dbReference type="OrthoDB" id="114108at2"/>
<keyword evidence="2" id="KW-0808">Transferase</keyword>
<evidence type="ECO:0000313" key="3">
    <source>
        <dbReference type="Proteomes" id="UP000293671"/>
    </source>
</evidence>
<proteinExistence type="predicted"/>
<dbReference type="RefSeq" id="WP_130430167.1">
    <property type="nucleotide sequence ID" value="NZ_SHKP01000004.1"/>
</dbReference>
<dbReference type="EMBL" id="SHKP01000004">
    <property type="protein sequence ID" value="RZU02404.1"/>
    <property type="molecule type" value="Genomic_DNA"/>
</dbReference>